<dbReference type="EMBL" id="BLSA01000133">
    <property type="protein sequence ID" value="GFP32706.1"/>
    <property type="molecule type" value="Genomic_DNA"/>
</dbReference>
<gene>
    <name evidence="1" type="ORF">HKBW3S42_01012</name>
    <name evidence="2" type="ORF">HKBW3S44_01073</name>
</gene>
<dbReference type="EMBL" id="BLSC01000082">
    <property type="protein sequence ID" value="GFP37393.1"/>
    <property type="molecule type" value="Genomic_DNA"/>
</dbReference>
<dbReference type="Proteomes" id="UP000561271">
    <property type="component" value="Unassembled WGS sequence"/>
</dbReference>
<protein>
    <submittedName>
        <fullName evidence="1">Uncharacterized protein</fullName>
    </submittedName>
</protein>
<reference evidence="3 4" key="1">
    <citation type="journal article" date="2020" name="Front. Microbiol.">
        <title>Single-cell genomics of novel Actinobacteria with the Wood-Ljungdahl pathway discovered in a serpentinizing system.</title>
        <authorList>
            <person name="Merino N."/>
            <person name="Kawai M."/>
            <person name="Boyd E.S."/>
            <person name="Colman D.R."/>
            <person name="McGlynn S.E."/>
            <person name="Nealson K.H."/>
            <person name="Kurokawa K."/>
            <person name="Hongoh Y."/>
        </authorList>
    </citation>
    <scope>NUCLEOTIDE SEQUENCE [LARGE SCALE GENOMIC DNA]</scope>
    <source>
        <strain evidence="1 4">S42</strain>
        <strain evidence="2 3">S44</strain>
    </source>
</reference>
<dbReference type="AlphaFoldDB" id="A0A6V8PNQ9"/>
<sequence>MLVDSAQGRRDMFHVKQRREVSTALDGHISGEKLESWDTVMVQEEP</sequence>
<comment type="caution">
    <text evidence="1">The sequence shown here is derived from an EMBL/GenBank/DDBJ whole genome shotgun (WGS) entry which is preliminary data.</text>
</comment>
<evidence type="ECO:0000313" key="3">
    <source>
        <dbReference type="Proteomes" id="UP000561271"/>
    </source>
</evidence>
<accession>A0A6V8PNQ9</accession>
<evidence type="ECO:0000313" key="2">
    <source>
        <dbReference type="EMBL" id="GFP37393.1"/>
    </source>
</evidence>
<organism evidence="1 4">
    <name type="scientific">Candidatus Hakubella thermalkaliphila</name>
    <dbReference type="NCBI Taxonomy" id="2754717"/>
    <lineage>
        <taxon>Bacteria</taxon>
        <taxon>Bacillati</taxon>
        <taxon>Actinomycetota</taxon>
        <taxon>Actinomycetota incertae sedis</taxon>
        <taxon>Candidatus Hakubellales</taxon>
        <taxon>Candidatus Hakubellaceae</taxon>
        <taxon>Candidatus Hakubella</taxon>
    </lineage>
</organism>
<dbReference type="Proteomes" id="UP000568877">
    <property type="component" value="Unassembled WGS sequence"/>
</dbReference>
<proteinExistence type="predicted"/>
<name>A0A6V8PNQ9_9ACTN</name>
<evidence type="ECO:0000313" key="4">
    <source>
        <dbReference type="Proteomes" id="UP000568877"/>
    </source>
</evidence>
<evidence type="ECO:0000313" key="1">
    <source>
        <dbReference type="EMBL" id="GFP32706.1"/>
    </source>
</evidence>